<evidence type="ECO:0000313" key="2">
    <source>
        <dbReference type="EMBL" id="KTG07781.1"/>
    </source>
</evidence>
<keyword evidence="3" id="KW-1185">Reference proteome</keyword>
<accession>A0A0W1R371</accession>
<dbReference type="RefSeq" id="WP_058583612.1">
    <property type="nucleotide sequence ID" value="NZ_LOPU01000040.1"/>
</dbReference>
<evidence type="ECO:0000256" key="1">
    <source>
        <dbReference type="SAM" id="MobiDB-lite"/>
    </source>
</evidence>
<name>A0A0W1R371_9EURY</name>
<proteinExistence type="predicted"/>
<sequence>MSPTRRTMLKTVGMLSAAALAGCTTSADSPGSGNDSDGQNGTDGDGNDSGLPGSGDDSGNASGTRPEGTGGPGVLITSTDDAPELPIVPSVELTRDVATEEHPPQLRVTITNESDQSVRLGEGRDVFFEYVADTDRYLTFLPADGEYDAEAGCWRLAEPIMITEEYQTVTIAAGESMEKLVDLYATPGEDACLPVGEFRFETTYAILSESMESEAQATWGFSLSLE</sequence>
<organism evidence="2 3">
    <name type="scientific">Haloprofundus marisrubri</name>
    <dbReference type="NCBI Taxonomy" id="1514971"/>
    <lineage>
        <taxon>Archaea</taxon>
        <taxon>Methanobacteriati</taxon>
        <taxon>Methanobacteriota</taxon>
        <taxon>Stenosarchaea group</taxon>
        <taxon>Halobacteria</taxon>
        <taxon>Halobacteriales</taxon>
        <taxon>Haloferacaceae</taxon>
        <taxon>Haloprofundus</taxon>
    </lineage>
</organism>
<reference evidence="2 3" key="1">
    <citation type="submission" date="2015-12" db="EMBL/GenBank/DDBJ databases">
        <title>Haloprofundus marisrubri gen. nov., sp. nov., an extremely halophilic archaeon isolated from the Discovery deep brine-seawater interface in the Red Sea.</title>
        <authorList>
            <person name="Zhang G."/>
            <person name="Stingl U."/>
            <person name="Rashid M."/>
        </authorList>
    </citation>
    <scope>NUCLEOTIDE SEQUENCE [LARGE SCALE GENOMIC DNA]</scope>
    <source>
        <strain evidence="2 3">SB9</strain>
    </source>
</reference>
<comment type="caution">
    <text evidence="2">The sequence shown here is derived from an EMBL/GenBank/DDBJ whole genome shotgun (WGS) entry which is preliminary data.</text>
</comment>
<dbReference type="AlphaFoldDB" id="A0A0W1R371"/>
<dbReference type="PROSITE" id="PS51257">
    <property type="entry name" value="PROKAR_LIPOPROTEIN"/>
    <property type="match status" value="1"/>
</dbReference>
<feature type="region of interest" description="Disordered" evidence="1">
    <location>
        <begin position="23"/>
        <end position="86"/>
    </location>
</feature>
<dbReference type="STRING" id="1514971.AUR64_02790"/>
<dbReference type="OrthoDB" id="206507at2157"/>
<dbReference type="PROSITE" id="PS51318">
    <property type="entry name" value="TAT"/>
    <property type="match status" value="1"/>
</dbReference>
<evidence type="ECO:0000313" key="3">
    <source>
        <dbReference type="Proteomes" id="UP000054387"/>
    </source>
</evidence>
<evidence type="ECO:0008006" key="4">
    <source>
        <dbReference type="Google" id="ProtNLM"/>
    </source>
</evidence>
<gene>
    <name evidence="2" type="ORF">AUR64_02790</name>
</gene>
<protein>
    <recommendedName>
        <fullName evidence="4">Intracellular proteinase inhibitor BsuPI domain-containing protein</fullName>
    </recommendedName>
</protein>
<dbReference type="Proteomes" id="UP000054387">
    <property type="component" value="Unassembled WGS sequence"/>
</dbReference>
<feature type="compositionally biased region" description="Low complexity" evidence="1">
    <location>
        <begin position="26"/>
        <end position="59"/>
    </location>
</feature>
<dbReference type="InterPro" id="IPR006311">
    <property type="entry name" value="TAT_signal"/>
</dbReference>
<dbReference type="EMBL" id="LOPU01000040">
    <property type="protein sequence ID" value="KTG07781.1"/>
    <property type="molecule type" value="Genomic_DNA"/>
</dbReference>